<evidence type="ECO:0000259" key="1">
    <source>
        <dbReference type="Pfam" id="PF02368"/>
    </source>
</evidence>
<dbReference type="PATRIC" id="fig|1423811.3.peg.1204"/>
<proteinExistence type="predicted"/>
<dbReference type="STRING" id="1423811.FC72_GL001186"/>
<dbReference type="Proteomes" id="UP000050929">
    <property type="component" value="Unassembled WGS sequence"/>
</dbReference>
<sequence length="635" mass="71694">MTVFIIFSEDKSSVVIHADSTEQTNYFRKFNFSDVSNIEPYRTPTPAPKSVFGFLMSAGYRKQPPRETYVKIKSTVTLKTDQDRSGFSTSTNWISRPRYQWYYRPLYDNQWYPVSKEDGGNKKNLTVSEEVVRTRYYQQQTTWNTFPQTVIYSNIAMVSFGETSIPATSIKSGIDDSYFYNRKDNNSSEYAHAHLRPNNSTDTIEWSSSDKSLATVDSEGLITANNLEKSGKVVITATAKGDNEDPNLVPISSSFEIEVGGGLDSQTVKSGKSATFKIRGNIDPDQVTVNWYKISNGKKVKVADSGLSYITPPARLSDDGTQYYAEVNINDRANSKTLVTNNAVLNVDQSGSPKITFTDSIQNKTYEGNLDNKLNTVLNNVVGGDQIEIDAQISNENSEASLNNGKFILPLYKNMTVQRILIDDKLIDESRYSVKDSILEISQMNIAGIEFHNIQVVLNMGTTTKDSFVSTPFIKGIDSDEVSYQKEGLPLTLNLLGNILKLTAYNVDYGIHHFIQKDQIVDRVNHNDGNDPILEVDDQRRNKKELRLQLSQDDYFRNSKDKNIILPANLRYYFSDGNYTDLSKDDVFLNIGGHGENMLNITWQKKEGLKLHFESEDFKSGQYTTTLSWTDVNSI</sequence>
<dbReference type="EMBL" id="AZDG01000024">
    <property type="protein sequence ID" value="KRK63713.1"/>
    <property type="molecule type" value="Genomic_DNA"/>
</dbReference>
<dbReference type="InterPro" id="IPR008964">
    <property type="entry name" value="Invasin/intimin_cell_adhesion"/>
</dbReference>
<dbReference type="Pfam" id="PF02368">
    <property type="entry name" value="Big_2"/>
    <property type="match status" value="1"/>
</dbReference>
<evidence type="ECO:0000313" key="3">
    <source>
        <dbReference type="Proteomes" id="UP000050929"/>
    </source>
</evidence>
<dbReference type="Gene3D" id="2.60.40.1080">
    <property type="match status" value="1"/>
</dbReference>
<evidence type="ECO:0000313" key="2">
    <source>
        <dbReference type="EMBL" id="KRK63713.1"/>
    </source>
</evidence>
<dbReference type="AlphaFoldDB" id="A0A0R1J5J0"/>
<gene>
    <name evidence="2" type="ORF">FC72_GL001186</name>
</gene>
<dbReference type="InterPro" id="IPR003343">
    <property type="entry name" value="Big_2"/>
</dbReference>
<protein>
    <submittedName>
        <fullName evidence="2">Cell surface SD repeat-containing protein</fullName>
    </submittedName>
</protein>
<keyword evidence="3" id="KW-1185">Reference proteome</keyword>
<comment type="caution">
    <text evidence="2">The sequence shown here is derived from an EMBL/GenBank/DDBJ whole genome shotgun (WGS) entry which is preliminary data.</text>
</comment>
<organism evidence="2 3">
    <name type="scientific">Companilactobacillus tucceti DSM 20183</name>
    <dbReference type="NCBI Taxonomy" id="1423811"/>
    <lineage>
        <taxon>Bacteria</taxon>
        <taxon>Bacillati</taxon>
        <taxon>Bacillota</taxon>
        <taxon>Bacilli</taxon>
        <taxon>Lactobacillales</taxon>
        <taxon>Lactobacillaceae</taxon>
        <taxon>Companilactobacillus</taxon>
    </lineage>
</organism>
<feature type="domain" description="BIG2" evidence="1">
    <location>
        <begin position="195"/>
        <end position="241"/>
    </location>
</feature>
<dbReference type="SUPFAM" id="SSF49373">
    <property type="entry name" value="Invasin/intimin cell-adhesion fragments"/>
    <property type="match status" value="1"/>
</dbReference>
<accession>A0A0R1J5J0</accession>
<name>A0A0R1J5J0_9LACO</name>
<reference evidence="2 3" key="1">
    <citation type="journal article" date="2015" name="Genome Announc.">
        <title>Expanding the biotechnology potential of lactobacilli through comparative genomics of 213 strains and associated genera.</title>
        <authorList>
            <person name="Sun Z."/>
            <person name="Harris H.M."/>
            <person name="McCann A."/>
            <person name="Guo C."/>
            <person name="Argimon S."/>
            <person name="Zhang W."/>
            <person name="Yang X."/>
            <person name="Jeffery I.B."/>
            <person name="Cooney J.C."/>
            <person name="Kagawa T.F."/>
            <person name="Liu W."/>
            <person name="Song Y."/>
            <person name="Salvetti E."/>
            <person name="Wrobel A."/>
            <person name="Rasinkangas P."/>
            <person name="Parkhill J."/>
            <person name="Rea M.C."/>
            <person name="O'Sullivan O."/>
            <person name="Ritari J."/>
            <person name="Douillard F.P."/>
            <person name="Paul Ross R."/>
            <person name="Yang R."/>
            <person name="Briner A.E."/>
            <person name="Felis G.E."/>
            <person name="de Vos W.M."/>
            <person name="Barrangou R."/>
            <person name="Klaenhammer T.R."/>
            <person name="Caufield P.W."/>
            <person name="Cui Y."/>
            <person name="Zhang H."/>
            <person name="O'Toole P.W."/>
        </authorList>
    </citation>
    <scope>NUCLEOTIDE SEQUENCE [LARGE SCALE GENOMIC DNA]</scope>
    <source>
        <strain evidence="2 3">DSM 20183</strain>
    </source>
</reference>